<evidence type="ECO:0000313" key="2">
    <source>
        <dbReference type="Proteomes" id="UP000266016"/>
    </source>
</evidence>
<name>A0A398BI14_9BACI</name>
<protein>
    <recommendedName>
        <fullName evidence="3">SANT domain-containing protein</fullName>
    </recommendedName>
</protein>
<proteinExistence type="predicted"/>
<dbReference type="AlphaFoldDB" id="A0A398BI14"/>
<evidence type="ECO:0008006" key="3">
    <source>
        <dbReference type="Google" id="ProtNLM"/>
    </source>
</evidence>
<sequence>MANKISRLNKPRMNRVIVLEELNFVWDECELEEVASMVNQGDDFFKIGQHFKRDPDEVLLAFIHLARQDKVKGIQNELPIMQPST</sequence>
<keyword evidence="2" id="KW-1185">Reference proteome</keyword>
<comment type="caution">
    <text evidence="1">The sequence shown here is derived from an EMBL/GenBank/DDBJ whole genome shotgun (WGS) entry which is preliminary data.</text>
</comment>
<gene>
    <name evidence="1" type="ORF">D1953_07105</name>
</gene>
<accession>A0A398BI14</accession>
<organism evidence="1 2">
    <name type="scientific">Peribacillus asahii</name>
    <dbReference type="NCBI Taxonomy" id="228899"/>
    <lineage>
        <taxon>Bacteria</taxon>
        <taxon>Bacillati</taxon>
        <taxon>Bacillota</taxon>
        <taxon>Bacilli</taxon>
        <taxon>Bacillales</taxon>
        <taxon>Bacillaceae</taxon>
        <taxon>Peribacillus</taxon>
    </lineage>
</organism>
<dbReference type="EMBL" id="QWVS01000013">
    <property type="protein sequence ID" value="RID87076.1"/>
    <property type="molecule type" value="Genomic_DNA"/>
</dbReference>
<dbReference type="Proteomes" id="UP000266016">
    <property type="component" value="Unassembled WGS sequence"/>
</dbReference>
<reference evidence="1 2" key="1">
    <citation type="submission" date="2018-08" db="EMBL/GenBank/DDBJ databases">
        <title>Bacillus jemisoniae sp. nov., Bacillus chryseoplanitiae sp. nov., Bacillus resnikiae sp. nov., and Bacillus frankliniae sp. nov., isolated from Viking spacecraft and associated surfaces.</title>
        <authorList>
            <person name="Seuylemezian A."/>
            <person name="Vaishampayan P."/>
        </authorList>
    </citation>
    <scope>NUCLEOTIDE SEQUENCE [LARGE SCALE GENOMIC DNA]</scope>
    <source>
        <strain evidence="1 2">MA001</strain>
    </source>
</reference>
<dbReference type="RefSeq" id="WP_119116471.1">
    <property type="nucleotide sequence ID" value="NZ_QWVS01000013.1"/>
</dbReference>
<evidence type="ECO:0000313" key="1">
    <source>
        <dbReference type="EMBL" id="RID87076.1"/>
    </source>
</evidence>